<keyword evidence="3" id="KW-0378">Hydrolase</keyword>
<dbReference type="SUPFAM" id="SSF81923">
    <property type="entry name" value="Double Clp-N motif"/>
    <property type="match status" value="2"/>
</dbReference>
<keyword evidence="4" id="KW-1185">Reference proteome</keyword>
<evidence type="ECO:0000313" key="4">
    <source>
        <dbReference type="Proteomes" id="UP000621266"/>
    </source>
</evidence>
<feature type="domain" description="Clp R" evidence="2">
    <location>
        <begin position="2"/>
        <end position="202"/>
    </location>
</feature>
<comment type="caution">
    <text evidence="3">The sequence shown here is derived from an EMBL/GenBank/DDBJ whole genome shotgun (WGS) entry which is preliminary data.</text>
</comment>
<gene>
    <name evidence="3" type="ORF">GCU69_25060</name>
</gene>
<protein>
    <submittedName>
        <fullName evidence="3">Clp protease</fullName>
    </submittedName>
</protein>
<reference evidence="3 4" key="1">
    <citation type="submission" date="2019-10" db="EMBL/GenBank/DDBJ databases">
        <title>Streptomyces tenebrisbrunneis sp.nov., an endogenous actinomycete isolated from of Lycium ruthenicum.</title>
        <authorList>
            <person name="Ma L."/>
        </authorList>
    </citation>
    <scope>NUCLEOTIDE SEQUENCE [LARGE SCALE GENOMIC DNA]</scope>
    <source>
        <strain evidence="3 4">TRM 66187</strain>
    </source>
</reference>
<evidence type="ECO:0000256" key="1">
    <source>
        <dbReference type="PROSITE-ProRule" id="PRU01251"/>
    </source>
</evidence>
<dbReference type="PROSITE" id="PS51903">
    <property type="entry name" value="CLP_R"/>
    <property type="match status" value="1"/>
</dbReference>
<dbReference type="RefSeq" id="WP_156207223.1">
    <property type="nucleotide sequence ID" value="NZ_WHPN01000369.1"/>
</dbReference>
<dbReference type="Proteomes" id="UP000621266">
    <property type="component" value="Unassembled WGS sequence"/>
</dbReference>
<dbReference type="GO" id="GO:0008233">
    <property type="term" value="F:peptidase activity"/>
    <property type="evidence" value="ECO:0007669"/>
    <property type="project" value="UniProtKB-KW"/>
</dbReference>
<evidence type="ECO:0000313" key="3">
    <source>
        <dbReference type="EMBL" id="KAF4406427.1"/>
    </source>
</evidence>
<keyword evidence="3" id="KW-0645">Protease</keyword>
<dbReference type="EMBL" id="WHPN01000369">
    <property type="protein sequence ID" value="KAF4406427.1"/>
    <property type="molecule type" value="Genomic_DNA"/>
</dbReference>
<dbReference type="InterPro" id="IPR004176">
    <property type="entry name" value="Clp_R_N"/>
</dbReference>
<keyword evidence="1" id="KW-0677">Repeat</keyword>
<dbReference type="PANTHER" id="PTHR47016">
    <property type="entry name" value="ATP-DEPENDENT CLP PROTEASE ATP-BINDING SUBUNIT CLPT1, CHLOROPLASTIC"/>
    <property type="match status" value="1"/>
</dbReference>
<dbReference type="Pfam" id="PF02861">
    <property type="entry name" value="Clp_N"/>
    <property type="match status" value="2"/>
</dbReference>
<sequence>MFERFTRQARGVVVGAQEESRKLGHREIGSEHLLLALLAGDEQDEAAAALRRASVTAGDCRAAVAAVAGPGGDGLGEDDAEALRALGIDLDRIRGRAEERFGPGALDRAPRPGGRGPWRLSRFRRRGRPGGERGHIPFAPRAKKALERSLREALALGDREIGSRHVLLGLLTDEDKVVTGVLRRLGTDPGSVRAELRAGRGRAA</sequence>
<dbReference type="PANTHER" id="PTHR47016:SF5">
    <property type="entry name" value="CLP DOMAIN SUPERFAMILY PROTEIN"/>
    <property type="match status" value="1"/>
</dbReference>
<name>A0ABQ7FCX2_9ACTN</name>
<dbReference type="GO" id="GO:0006508">
    <property type="term" value="P:proteolysis"/>
    <property type="evidence" value="ECO:0007669"/>
    <property type="project" value="UniProtKB-KW"/>
</dbReference>
<evidence type="ECO:0000259" key="2">
    <source>
        <dbReference type="PROSITE" id="PS51903"/>
    </source>
</evidence>
<dbReference type="InterPro" id="IPR044217">
    <property type="entry name" value="CLPT1/2"/>
</dbReference>
<dbReference type="Gene3D" id="1.10.1780.10">
    <property type="entry name" value="Clp, N-terminal domain"/>
    <property type="match status" value="2"/>
</dbReference>
<accession>A0ABQ7FCX2</accession>
<proteinExistence type="predicted"/>
<dbReference type="InterPro" id="IPR036628">
    <property type="entry name" value="Clp_N_dom_sf"/>
</dbReference>
<organism evidence="3 4">
    <name type="scientific">Streptomyces lycii</name>
    <dbReference type="NCBI Taxonomy" id="2654337"/>
    <lineage>
        <taxon>Bacteria</taxon>
        <taxon>Bacillati</taxon>
        <taxon>Actinomycetota</taxon>
        <taxon>Actinomycetes</taxon>
        <taxon>Kitasatosporales</taxon>
        <taxon>Streptomycetaceae</taxon>
        <taxon>Streptomyces</taxon>
    </lineage>
</organism>